<dbReference type="AlphaFoldDB" id="A0A1H1SLJ1"/>
<dbReference type="SUPFAM" id="SSF46785">
    <property type="entry name" value="Winged helix' DNA-binding domain"/>
    <property type="match status" value="1"/>
</dbReference>
<protein>
    <submittedName>
        <fullName evidence="5">DNA-binding transcriptional regulator, GntR family</fullName>
    </submittedName>
</protein>
<dbReference type="GO" id="GO:0003700">
    <property type="term" value="F:DNA-binding transcription factor activity"/>
    <property type="evidence" value="ECO:0007669"/>
    <property type="project" value="InterPro"/>
</dbReference>
<dbReference type="SUPFAM" id="SSF48008">
    <property type="entry name" value="GntR ligand-binding domain-like"/>
    <property type="match status" value="1"/>
</dbReference>
<dbReference type="Gene3D" id="1.20.120.530">
    <property type="entry name" value="GntR ligand-binding domain-like"/>
    <property type="match status" value="1"/>
</dbReference>
<reference evidence="6" key="1">
    <citation type="submission" date="2016-10" db="EMBL/GenBank/DDBJ databases">
        <authorList>
            <person name="Varghese N."/>
            <person name="Submissions S."/>
        </authorList>
    </citation>
    <scope>NUCLEOTIDE SEQUENCE [LARGE SCALE GENOMIC DNA]</scope>
    <source>
        <strain evidence="6">DSM 23676</strain>
    </source>
</reference>
<keyword evidence="1" id="KW-0805">Transcription regulation</keyword>
<name>A0A1H1SLJ1_9MICO</name>
<dbReference type="OrthoDB" id="8680240at2"/>
<dbReference type="InterPro" id="IPR008920">
    <property type="entry name" value="TF_FadR/GntR_C"/>
</dbReference>
<dbReference type="STRING" id="1136497.SAMN04489752_1817"/>
<sequence length="241" mass="27235">MNSLHDTSLARFGGWTASVDLPPGKRDPSIKAAEYAYRYLKDLIVTLELPPRAIITEKEVASATDISRTPVREAFFRLQGERLLEIIPRRGAAVPEITLRGITEQAQTRLVLEGYGVESICNRKIPVANDLFKIIEEQEAVYRRDPTQVLEMVLIDKEFHWSLVKAIGNTEFSQLYNTLHDRQVRIGVAMFNAVKGRPCKAIHQHAKIAEAIRDFDAPLALDRLEFHLIESLDELTGIFTG</sequence>
<dbReference type="RefSeq" id="WP_092012669.1">
    <property type="nucleotide sequence ID" value="NZ_LT629766.1"/>
</dbReference>
<evidence type="ECO:0000259" key="4">
    <source>
        <dbReference type="PROSITE" id="PS50949"/>
    </source>
</evidence>
<dbReference type="SMART" id="SM00895">
    <property type="entry name" value="FCD"/>
    <property type="match status" value="1"/>
</dbReference>
<gene>
    <name evidence="5" type="ORF">SAMN04489752_1817</name>
</gene>
<evidence type="ECO:0000313" key="6">
    <source>
        <dbReference type="Proteomes" id="UP000199597"/>
    </source>
</evidence>
<dbReference type="GO" id="GO:0003677">
    <property type="term" value="F:DNA binding"/>
    <property type="evidence" value="ECO:0007669"/>
    <property type="project" value="UniProtKB-KW"/>
</dbReference>
<dbReference type="InterPro" id="IPR036388">
    <property type="entry name" value="WH-like_DNA-bd_sf"/>
</dbReference>
<dbReference type="PANTHER" id="PTHR43537">
    <property type="entry name" value="TRANSCRIPTIONAL REGULATOR, GNTR FAMILY"/>
    <property type="match status" value="1"/>
</dbReference>
<dbReference type="Pfam" id="PF00392">
    <property type="entry name" value="GntR"/>
    <property type="match status" value="1"/>
</dbReference>
<evidence type="ECO:0000313" key="5">
    <source>
        <dbReference type="EMBL" id="SDS48606.1"/>
    </source>
</evidence>
<accession>A0A1H1SLJ1</accession>
<keyword evidence="3" id="KW-0804">Transcription</keyword>
<dbReference type="PROSITE" id="PS50949">
    <property type="entry name" value="HTH_GNTR"/>
    <property type="match status" value="1"/>
</dbReference>
<feature type="domain" description="HTH gntR-type" evidence="4">
    <location>
        <begin position="30"/>
        <end position="97"/>
    </location>
</feature>
<dbReference type="InterPro" id="IPR036390">
    <property type="entry name" value="WH_DNA-bd_sf"/>
</dbReference>
<dbReference type="Pfam" id="PF07729">
    <property type="entry name" value="FCD"/>
    <property type="match status" value="1"/>
</dbReference>
<keyword evidence="2 5" id="KW-0238">DNA-binding</keyword>
<organism evidence="5 6">
    <name type="scientific">Brevibacterium siliguriense</name>
    <dbReference type="NCBI Taxonomy" id="1136497"/>
    <lineage>
        <taxon>Bacteria</taxon>
        <taxon>Bacillati</taxon>
        <taxon>Actinomycetota</taxon>
        <taxon>Actinomycetes</taxon>
        <taxon>Micrococcales</taxon>
        <taxon>Brevibacteriaceae</taxon>
        <taxon>Brevibacterium</taxon>
    </lineage>
</organism>
<dbReference type="EMBL" id="LT629766">
    <property type="protein sequence ID" value="SDS48606.1"/>
    <property type="molecule type" value="Genomic_DNA"/>
</dbReference>
<keyword evidence="6" id="KW-1185">Reference proteome</keyword>
<dbReference type="Proteomes" id="UP000199597">
    <property type="component" value="Chromosome I"/>
</dbReference>
<evidence type="ECO:0000256" key="1">
    <source>
        <dbReference type="ARBA" id="ARBA00023015"/>
    </source>
</evidence>
<dbReference type="SMART" id="SM00345">
    <property type="entry name" value="HTH_GNTR"/>
    <property type="match status" value="1"/>
</dbReference>
<evidence type="ECO:0000256" key="3">
    <source>
        <dbReference type="ARBA" id="ARBA00023163"/>
    </source>
</evidence>
<dbReference type="InterPro" id="IPR000524">
    <property type="entry name" value="Tscrpt_reg_HTH_GntR"/>
</dbReference>
<proteinExistence type="predicted"/>
<dbReference type="InterPro" id="IPR011711">
    <property type="entry name" value="GntR_C"/>
</dbReference>
<dbReference type="PANTHER" id="PTHR43537:SF24">
    <property type="entry name" value="GLUCONATE OPERON TRANSCRIPTIONAL REPRESSOR"/>
    <property type="match status" value="1"/>
</dbReference>
<dbReference type="Gene3D" id="1.10.10.10">
    <property type="entry name" value="Winged helix-like DNA-binding domain superfamily/Winged helix DNA-binding domain"/>
    <property type="match status" value="1"/>
</dbReference>
<evidence type="ECO:0000256" key="2">
    <source>
        <dbReference type="ARBA" id="ARBA00023125"/>
    </source>
</evidence>